<dbReference type="PANTHER" id="PTHR34298">
    <property type="entry name" value="SEGREGATION AND CONDENSATION PROTEIN B"/>
    <property type="match status" value="1"/>
</dbReference>
<dbReference type="SUPFAM" id="SSF46785">
    <property type="entry name" value="Winged helix' DNA-binding domain"/>
    <property type="match status" value="2"/>
</dbReference>
<sequence length="168" mass="17903">METKALVEAALFVADRPLSLARLAAVLNLSEQAVARLVQALADEYATPDRGVELISEGGGYVLRVKGELASAVRPFAPHQDIPEQTLRTLAVIAYHAPVLQSQVVKMRGQRAYGQIGELIARGFVAAEVQGPTKVLTVTPALLAYFGVSSLDELRTQLGPVDPSPTSD</sequence>
<keyword evidence="2" id="KW-0132">Cell division</keyword>
<gene>
    <name evidence="5" type="ORF">BIP78_0442</name>
</gene>
<dbReference type="InterPro" id="IPR005234">
    <property type="entry name" value="ScpB_csome_segregation"/>
</dbReference>
<name>A0A410FTH2_BIPS1</name>
<dbReference type="InterPro" id="IPR036390">
    <property type="entry name" value="WH_DNA-bd_sf"/>
</dbReference>
<reference evidence="6" key="1">
    <citation type="submission" date="2018-12" db="EMBL/GenBank/DDBJ databases">
        <title>Complete genome sequence of an uncultured bacterium of the candidate phylum Bipolaricaulota.</title>
        <authorList>
            <person name="Kadnikov V.V."/>
            <person name="Mardanov A.V."/>
            <person name="Beletsky A.V."/>
            <person name="Frank Y.A."/>
            <person name="Karnachuk O.V."/>
            <person name="Ravin N.V."/>
        </authorList>
    </citation>
    <scope>NUCLEOTIDE SEQUENCE [LARGE SCALE GENOMIC DNA]</scope>
</reference>
<dbReference type="Proteomes" id="UP000287233">
    <property type="component" value="Chromosome"/>
</dbReference>
<dbReference type="PIRSF" id="PIRSF019345">
    <property type="entry name" value="ScpB"/>
    <property type="match status" value="1"/>
</dbReference>
<evidence type="ECO:0000256" key="3">
    <source>
        <dbReference type="ARBA" id="ARBA00022829"/>
    </source>
</evidence>
<evidence type="ECO:0000256" key="2">
    <source>
        <dbReference type="ARBA" id="ARBA00022618"/>
    </source>
</evidence>
<dbReference type="PANTHER" id="PTHR34298:SF2">
    <property type="entry name" value="SEGREGATION AND CONDENSATION PROTEIN B"/>
    <property type="match status" value="1"/>
</dbReference>
<evidence type="ECO:0000256" key="4">
    <source>
        <dbReference type="ARBA" id="ARBA00023306"/>
    </source>
</evidence>
<dbReference type="EMBL" id="CP034928">
    <property type="protein sequence ID" value="QAA76208.1"/>
    <property type="molecule type" value="Genomic_DNA"/>
</dbReference>
<dbReference type="InterPro" id="IPR036388">
    <property type="entry name" value="WH-like_DNA-bd_sf"/>
</dbReference>
<dbReference type="NCBIfam" id="TIGR00281">
    <property type="entry name" value="SMC-Scp complex subunit ScpB"/>
    <property type="match status" value="1"/>
</dbReference>
<keyword evidence="1" id="KW-0963">Cytoplasm</keyword>
<dbReference type="KEGG" id="bih:BIP78_0442"/>
<evidence type="ECO:0000313" key="6">
    <source>
        <dbReference type="Proteomes" id="UP000287233"/>
    </source>
</evidence>
<accession>A0A410FTH2</accession>
<protein>
    <recommendedName>
        <fullName evidence="7">Segregation and condensation protein B</fullName>
    </recommendedName>
</protein>
<evidence type="ECO:0000313" key="5">
    <source>
        <dbReference type="EMBL" id="QAA76208.1"/>
    </source>
</evidence>
<organism evidence="5 6">
    <name type="scientific">Bipolaricaulis sibiricus</name>
    <dbReference type="NCBI Taxonomy" id="2501609"/>
    <lineage>
        <taxon>Bacteria</taxon>
        <taxon>Candidatus Bipolaricaulota</taxon>
        <taxon>Candidatus Bipolaricaulia</taxon>
        <taxon>Candidatus Bipolaricaulales</taxon>
        <taxon>Candidatus Bipolaricaulaceae</taxon>
        <taxon>Candidatus Bipolaricaulis</taxon>
    </lineage>
</organism>
<keyword evidence="4" id="KW-0131">Cell cycle</keyword>
<dbReference type="GO" id="GO:0051304">
    <property type="term" value="P:chromosome separation"/>
    <property type="evidence" value="ECO:0007669"/>
    <property type="project" value="InterPro"/>
</dbReference>
<dbReference type="AlphaFoldDB" id="A0A410FTH2"/>
<dbReference type="Gene3D" id="1.10.10.10">
    <property type="entry name" value="Winged helix-like DNA-binding domain superfamily/Winged helix DNA-binding domain"/>
    <property type="match status" value="2"/>
</dbReference>
<evidence type="ECO:0008006" key="7">
    <source>
        <dbReference type="Google" id="ProtNLM"/>
    </source>
</evidence>
<keyword evidence="3" id="KW-0159">Chromosome partition</keyword>
<dbReference type="GO" id="GO:0051301">
    <property type="term" value="P:cell division"/>
    <property type="evidence" value="ECO:0007669"/>
    <property type="project" value="UniProtKB-KW"/>
</dbReference>
<dbReference type="Pfam" id="PF04079">
    <property type="entry name" value="SMC_ScpB"/>
    <property type="match status" value="1"/>
</dbReference>
<proteinExistence type="predicted"/>
<evidence type="ECO:0000256" key="1">
    <source>
        <dbReference type="ARBA" id="ARBA00022490"/>
    </source>
</evidence>